<keyword evidence="2 6" id="KW-0812">Transmembrane</keyword>
<dbReference type="EMBL" id="JAVFKP010000003">
    <property type="protein sequence ID" value="MDQ4627509.1"/>
    <property type="molecule type" value="Genomic_DNA"/>
</dbReference>
<evidence type="ECO:0000259" key="7">
    <source>
        <dbReference type="Pfam" id="PF04357"/>
    </source>
</evidence>
<protein>
    <submittedName>
        <fullName evidence="8">Translocation/assembly module TamB domain-containing protein</fullName>
    </submittedName>
</protein>
<evidence type="ECO:0000256" key="4">
    <source>
        <dbReference type="ARBA" id="ARBA00023136"/>
    </source>
</evidence>
<dbReference type="Proteomes" id="UP001237592">
    <property type="component" value="Unassembled WGS sequence"/>
</dbReference>
<feature type="compositionally biased region" description="Basic and acidic residues" evidence="5">
    <location>
        <begin position="1"/>
        <end position="10"/>
    </location>
</feature>
<sequence>MSDITTESHDAAPPPPPPAKKPRRWVRYVLIAVASLAVLLGGAFWFLGRESTLQMLVQKVASASGGEIEVSGVSGSLYNRMHLGHVSYRSKTQHIMADNIDINWSPFQFFSEGIAISELHVASLSVESTAPSEEPSTMPASLASPFKIGISDARLDKVTLVSAGGNTVFEKIHFSLSGDKTQWQLEDASALTPFGQATASATIAATQPFKLGGKASLTQLTPAAGEKPAALALQLGGDLNVLNVTAKGSAGAATADAQLALAPFDPVIILRSASIKGRNINPGKFDATLPQADLSLELDAAIDTRPNAQTVSGKLAILNHATPGPIDQQKLPLRQFEARLGGTLTATTLESAIIDFGNAGKFTGSGKLNRDAVDGPIGNAQLTLHTDKIDLQHIYSSINSTKIIGDIVLDSDGKTQTLRAKLGEAKLRLDVEATLADSLVQLRKATLQAGKSSVNATGQISLKDDQPFKAVANASRLNPADFGAFPVADLNLDVRANGHVAPQWLANADFTVRPSKLLDQPLSGKGKLTADAAHFSGIDVQLALGKNNVTAKGNFGGAGEKLNWNVDARQLSALQGDLLGTVLASGVVQGTLQQPRTSFVADAKGLGLTSGKRPAPDSAIHASGDVGLTGPKKEAELKMTGSLQKINPAAFGASLPNGNVNADFNGNGRLSGDWQVALNLALRESTLRNAPLAGYAKLSANAKRIDSVDTELRLGPNSLLAKGALGGATDKLTWKLDAPQLSTLGPRFAGVLQAAGSVSGKMDAPAAQLTLDGRDLTFFGDQQLKSIKGSASVGAGQGALDPMVSSLDITGYSTPTFKLASARLGTTGTRGSHTVSLAARNDDFDATVQVRGSQSGAGWTGTIDSLQNKGRYALVLQAPVPVKVAGPAGSGVAGLGQPEQISVGNTVIKLPAGSITMQNLVKNGPRWTSSGQAAGVALTYLAQVIPALQANARSDLTLGAQWSLDMQVPTAKQKDPSLAGMLHIYREKGDVTVGVEQPLALGLRTLDARIDVANQQLRLAVKLDGARAGQSDINATVQMLGGRISNDSALSLTGTTSIDSLAWLAPLTGQPGLELGGALKIALAGSGTIGAPQLNGDINGSKLLVNWADQGLKLRNGVLQAKLAGDQLQLQRLSFDGGDGKVQADGWVRFANGEASLELKLMADRLQALSRPDRTLILSGNSTLVRNDKRFSFEGKFKANRALIELAPQDTPTQSSDVVVLGKEVKGGKEAPSLPLNIDLEFDLGNAFHLRGMGIDADLAGNVRARVINRAAPRVTGSIRVVNGLYAAYGQKLAIERGLIAFTGAYDNPSLNILAVRKRPEGEALSETNVEAGVEVRGTAQAPTAKLVSTPSVSDSDKLAWLILGHGAETAAGDEMALLTTAAGALFGGSGGGLQGKLASSLGLDEVGLSQAQGLESTVVTVGKRLSSRAYLTFEQGTSTATSLVKLRYKLNRRITLQFQTGTNNALDVLYTWAFD</sequence>
<feature type="region of interest" description="Disordered" evidence="5">
    <location>
        <begin position="1"/>
        <end position="20"/>
    </location>
</feature>
<comment type="caution">
    <text evidence="8">The sequence shown here is derived from an EMBL/GenBank/DDBJ whole genome shotgun (WGS) entry which is preliminary data.</text>
</comment>
<feature type="transmembrane region" description="Helical" evidence="6">
    <location>
        <begin position="25"/>
        <end position="47"/>
    </location>
</feature>
<dbReference type="InterPro" id="IPR007452">
    <property type="entry name" value="TamB_C"/>
</dbReference>
<evidence type="ECO:0000256" key="6">
    <source>
        <dbReference type="SAM" id="Phobius"/>
    </source>
</evidence>
<comment type="subcellular location">
    <subcellularLocation>
        <location evidence="1">Membrane</location>
        <topology evidence="1">Single-pass membrane protein</topology>
    </subcellularLocation>
</comment>
<organism evidence="8 9">
    <name type="scientific">Janthinobacterium lividum</name>
    <dbReference type="NCBI Taxonomy" id="29581"/>
    <lineage>
        <taxon>Bacteria</taxon>
        <taxon>Pseudomonadati</taxon>
        <taxon>Pseudomonadota</taxon>
        <taxon>Betaproteobacteria</taxon>
        <taxon>Burkholderiales</taxon>
        <taxon>Oxalobacteraceae</taxon>
        <taxon>Janthinobacterium</taxon>
    </lineage>
</organism>
<evidence type="ECO:0000256" key="1">
    <source>
        <dbReference type="ARBA" id="ARBA00004167"/>
    </source>
</evidence>
<evidence type="ECO:0000256" key="3">
    <source>
        <dbReference type="ARBA" id="ARBA00022989"/>
    </source>
</evidence>
<keyword evidence="4 6" id="KW-0472">Membrane</keyword>
<evidence type="ECO:0000256" key="5">
    <source>
        <dbReference type="SAM" id="MobiDB-lite"/>
    </source>
</evidence>
<keyword evidence="3 6" id="KW-1133">Transmembrane helix</keyword>
<proteinExistence type="predicted"/>
<dbReference type="RefSeq" id="WP_307779613.1">
    <property type="nucleotide sequence ID" value="NZ_JAVFKP010000003.1"/>
</dbReference>
<name>A0ABU0XVD3_9BURK</name>
<keyword evidence="9" id="KW-1185">Reference proteome</keyword>
<evidence type="ECO:0000256" key="2">
    <source>
        <dbReference type="ARBA" id="ARBA00022692"/>
    </source>
</evidence>
<evidence type="ECO:0000313" key="8">
    <source>
        <dbReference type="EMBL" id="MDQ4627509.1"/>
    </source>
</evidence>
<feature type="domain" description="Translocation and assembly module TamB C-terminal" evidence="7">
    <location>
        <begin position="1136"/>
        <end position="1475"/>
    </location>
</feature>
<dbReference type="Pfam" id="PF04357">
    <property type="entry name" value="TamB"/>
    <property type="match status" value="1"/>
</dbReference>
<dbReference type="PANTHER" id="PTHR36985">
    <property type="entry name" value="TRANSLOCATION AND ASSEMBLY MODULE SUBUNIT TAMB"/>
    <property type="match status" value="1"/>
</dbReference>
<evidence type="ECO:0000313" key="9">
    <source>
        <dbReference type="Proteomes" id="UP001237592"/>
    </source>
</evidence>
<gene>
    <name evidence="8" type="ORF">RB624_16585</name>
</gene>
<dbReference type="PANTHER" id="PTHR36985:SF1">
    <property type="entry name" value="TRANSLOCATION AND ASSEMBLY MODULE SUBUNIT TAMB"/>
    <property type="match status" value="1"/>
</dbReference>
<reference evidence="8 9" key="1">
    <citation type="submission" date="2023-08" db="EMBL/GenBank/DDBJ databases">
        <title>Draft genome sequence of Janthinobacterium lividum.</title>
        <authorList>
            <person name="Chun B.H."/>
            <person name="Lee Y."/>
        </authorList>
    </citation>
    <scope>NUCLEOTIDE SEQUENCE [LARGE SCALE GENOMIC DNA]</scope>
    <source>
        <strain evidence="8 9">AMJK</strain>
    </source>
</reference>
<accession>A0ABU0XVD3</accession>